<dbReference type="InterPro" id="IPR002602">
    <property type="entry name" value="DB"/>
</dbReference>
<dbReference type="Pfam" id="PF01682">
    <property type="entry name" value="DB"/>
    <property type="match status" value="1"/>
</dbReference>
<evidence type="ECO:0000313" key="2">
    <source>
        <dbReference type="Proteomes" id="UP000887569"/>
    </source>
</evidence>
<sequence length="103" mass="11786">MNRRLSLLIGSLKKDYPKAILLRRHNFELAVEYGDLLQLTAMYFKQDACPLDAMKEMQFCAAQGRDHRQCCIRNGVTTTLAGAKCLVFCDQRPGQQFHISLIH</sequence>
<dbReference type="Proteomes" id="UP000887569">
    <property type="component" value="Unplaced"/>
</dbReference>
<name>A0A915CI23_PARUN</name>
<dbReference type="WBParaSite" id="PgR218X_g003_t01">
    <property type="protein sequence ID" value="PgR218X_g003_t01"/>
    <property type="gene ID" value="PgR218X_g003"/>
</dbReference>
<dbReference type="PANTHER" id="PTHR46705">
    <property type="entry name" value="PROTEIN CBG09805"/>
    <property type="match status" value="1"/>
</dbReference>
<dbReference type="AlphaFoldDB" id="A0A915CI23"/>
<feature type="domain" description="Domain of unknown function DB" evidence="1">
    <location>
        <begin position="38"/>
        <end position="92"/>
    </location>
</feature>
<protein>
    <recommendedName>
        <fullName evidence="1">Domain of unknown function DB domain-containing protein</fullName>
    </recommendedName>
</protein>
<organism evidence="2 3">
    <name type="scientific">Parascaris univalens</name>
    <name type="common">Nematode worm</name>
    <dbReference type="NCBI Taxonomy" id="6257"/>
    <lineage>
        <taxon>Eukaryota</taxon>
        <taxon>Metazoa</taxon>
        <taxon>Ecdysozoa</taxon>
        <taxon>Nematoda</taxon>
        <taxon>Chromadorea</taxon>
        <taxon>Rhabditida</taxon>
        <taxon>Spirurina</taxon>
        <taxon>Ascaridomorpha</taxon>
        <taxon>Ascaridoidea</taxon>
        <taxon>Ascarididae</taxon>
        <taxon>Parascaris</taxon>
    </lineage>
</organism>
<proteinExistence type="predicted"/>
<evidence type="ECO:0000313" key="3">
    <source>
        <dbReference type="WBParaSite" id="PgR218X_g003_t01"/>
    </source>
</evidence>
<dbReference type="PANTHER" id="PTHR46705:SF2">
    <property type="entry name" value="DOMAIN OF UNKNOWN FUNCTION DB DOMAIN-CONTAINING PROTEIN"/>
    <property type="match status" value="1"/>
</dbReference>
<evidence type="ECO:0000259" key="1">
    <source>
        <dbReference type="Pfam" id="PF01682"/>
    </source>
</evidence>
<reference evidence="3" key="1">
    <citation type="submission" date="2022-11" db="UniProtKB">
        <authorList>
            <consortium name="WormBaseParasite"/>
        </authorList>
    </citation>
    <scope>IDENTIFICATION</scope>
</reference>
<accession>A0A915CI23</accession>
<keyword evidence="2" id="KW-1185">Reference proteome</keyword>